<gene>
    <name evidence="8" type="ORF">ABB55_20755</name>
</gene>
<evidence type="ECO:0000256" key="5">
    <source>
        <dbReference type="ARBA" id="ARBA00067668"/>
    </source>
</evidence>
<comment type="caution">
    <text evidence="8">The sequence shown here is derived from an EMBL/GenBank/DDBJ whole genome shotgun (WGS) entry which is preliminary data.</text>
</comment>
<dbReference type="EMBL" id="LJYW01000001">
    <property type="protein sequence ID" value="KPL54340.1"/>
    <property type="molecule type" value="Genomic_DNA"/>
</dbReference>
<dbReference type="FunFam" id="3.30.300.30:FF:000008">
    <property type="entry name" value="2,3-dihydroxybenzoate-AMP ligase"/>
    <property type="match status" value="1"/>
</dbReference>
<dbReference type="PANTHER" id="PTHR43201">
    <property type="entry name" value="ACYL-COA SYNTHETASE"/>
    <property type="match status" value="1"/>
</dbReference>
<evidence type="ECO:0000256" key="1">
    <source>
        <dbReference type="ARBA" id="ARBA00006432"/>
    </source>
</evidence>
<sequence>MPPESRPEEPDAREVRLETLLTIGQILSAQARLRPEETGAADLDRAMSFRLWNDRACRLGNALLGLGLKPGDRVAVLAYNALEWVEIYAATAKAGLIGVPVNFRLTAPEALYIIRDCGAAAVIVQDDLAGVIETIRADLGIADGRIVQFGTGRVPAGWRGYEDLLAAASGAEPGIAVSPDDPWMFMYTSGTTGKPKGAIRSHRGGALLSLVTDIHLGANRFDHALLVMPMCHANSLYFFGAFAYCGAPVTVYSRRSFDPEHMLRTLSQSGATFTSLVPTHYIMMLGLPDAVRAQYAQERVSKLMISSAPARPDTKRAIMELFPKSGLFELYGSTEAGWVTMLHPHEQFDKLGSVGRECVGSKPIRILDADGNEVPDGEPGELFSSNPYTFDGYWNLPEKTREAIRGEYCSVGDMARRDADGYIWLVDRKSNMIISGGENVYPSEVETLLGQHPAVKDVAVIGLPDPVWGERVHAVVVPHDGAPADADEIVAWCRDRIAGYKRPKSVSVIAEAEMPRTATGKILHRMLRSRYSEPS</sequence>
<accession>A0A0P6W6Y4</accession>
<evidence type="ECO:0000256" key="3">
    <source>
        <dbReference type="ARBA" id="ARBA00051915"/>
    </source>
</evidence>
<dbReference type="InterPro" id="IPR042099">
    <property type="entry name" value="ANL_N_sf"/>
</dbReference>
<organism evidence="8 9">
    <name type="scientific">Prosthecodimorpha hirschii</name>
    <dbReference type="NCBI Taxonomy" id="665126"/>
    <lineage>
        <taxon>Bacteria</taxon>
        <taxon>Pseudomonadati</taxon>
        <taxon>Pseudomonadota</taxon>
        <taxon>Alphaproteobacteria</taxon>
        <taxon>Hyphomicrobiales</taxon>
        <taxon>Ancalomicrobiaceae</taxon>
        <taxon>Prosthecodimorpha</taxon>
    </lineage>
</organism>
<reference evidence="8 9" key="1">
    <citation type="submission" date="2015-09" db="EMBL/GenBank/DDBJ databases">
        <authorList>
            <person name="Jackson K.R."/>
            <person name="Lunt B.L."/>
            <person name="Fisher J.N.B."/>
            <person name="Gardner A.V."/>
            <person name="Bailey M.E."/>
            <person name="Deus L.M."/>
            <person name="Earl A.S."/>
            <person name="Gibby P.D."/>
            <person name="Hartmann K.A."/>
            <person name="Liu J.E."/>
            <person name="Manci A.M."/>
            <person name="Nielsen D.A."/>
            <person name="Solomon M.B."/>
            <person name="Breakwell D.P."/>
            <person name="Burnett S.H."/>
            <person name="Grose J.H."/>
        </authorList>
    </citation>
    <scope>NUCLEOTIDE SEQUENCE [LARGE SCALE GENOMIC DNA]</scope>
    <source>
        <strain evidence="8 9">16</strain>
    </source>
</reference>
<keyword evidence="9" id="KW-1185">Reference proteome</keyword>
<dbReference type="Pfam" id="PF00501">
    <property type="entry name" value="AMP-binding"/>
    <property type="match status" value="1"/>
</dbReference>
<feature type="domain" description="AMP-binding enzyme C-terminal" evidence="7">
    <location>
        <begin position="444"/>
        <end position="521"/>
    </location>
</feature>
<dbReference type="Proteomes" id="UP000048984">
    <property type="component" value="Unassembled WGS sequence"/>
</dbReference>
<dbReference type="GO" id="GO:0031956">
    <property type="term" value="F:medium-chain fatty acid-CoA ligase activity"/>
    <property type="evidence" value="ECO:0007669"/>
    <property type="project" value="TreeGrafter"/>
</dbReference>
<dbReference type="SUPFAM" id="SSF56801">
    <property type="entry name" value="Acetyl-CoA synthetase-like"/>
    <property type="match status" value="1"/>
</dbReference>
<evidence type="ECO:0000259" key="6">
    <source>
        <dbReference type="Pfam" id="PF00501"/>
    </source>
</evidence>
<dbReference type="Pfam" id="PF13193">
    <property type="entry name" value="AMP-binding_C"/>
    <property type="match status" value="1"/>
</dbReference>
<comment type="similarity">
    <text evidence="1">Belongs to the ATP-dependent AMP-binding enzyme family.</text>
</comment>
<dbReference type="InterPro" id="IPR020845">
    <property type="entry name" value="AMP-binding_CS"/>
</dbReference>
<evidence type="ECO:0000256" key="4">
    <source>
        <dbReference type="ARBA" id="ARBA00066616"/>
    </source>
</evidence>
<dbReference type="InterPro" id="IPR025110">
    <property type="entry name" value="AMP-bd_C"/>
</dbReference>
<dbReference type="STRING" id="665126.ABB55_20755"/>
<evidence type="ECO:0000259" key="7">
    <source>
        <dbReference type="Pfam" id="PF13193"/>
    </source>
</evidence>
<keyword evidence="2 8" id="KW-0436">Ligase</keyword>
<dbReference type="InterPro" id="IPR000873">
    <property type="entry name" value="AMP-dep_synth/lig_dom"/>
</dbReference>
<dbReference type="InterPro" id="IPR045851">
    <property type="entry name" value="AMP-bd_C_sf"/>
</dbReference>
<reference evidence="8 9" key="2">
    <citation type="submission" date="2015-10" db="EMBL/GenBank/DDBJ databases">
        <title>Draft Genome Sequence of Prosthecomicrobium hirschii ATCC 27832.</title>
        <authorList>
            <person name="Daniel J."/>
            <person name="Givan S.A."/>
            <person name="Brun Y.V."/>
            <person name="Brown P.J."/>
        </authorList>
    </citation>
    <scope>NUCLEOTIDE SEQUENCE [LARGE SCALE GENOMIC DNA]</scope>
    <source>
        <strain evidence="8 9">16</strain>
    </source>
</reference>
<evidence type="ECO:0000256" key="2">
    <source>
        <dbReference type="ARBA" id="ARBA00022598"/>
    </source>
</evidence>
<feature type="domain" description="AMP-dependent synthetase/ligase" evidence="6">
    <location>
        <begin position="29"/>
        <end position="394"/>
    </location>
</feature>
<evidence type="ECO:0000313" key="8">
    <source>
        <dbReference type="EMBL" id="KPL54340.1"/>
    </source>
</evidence>
<dbReference type="EC" id="6.2.1.44" evidence="4"/>
<dbReference type="Gene3D" id="3.40.50.12780">
    <property type="entry name" value="N-terminal domain of ligase-like"/>
    <property type="match status" value="1"/>
</dbReference>
<evidence type="ECO:0000313" key="9">
    <source>
        <dbReference type="Proteomes" id="UP000048984"/>
    </source>
</evidence>
<dbReference type="GO" id="GO:0006631">
    <property type="term" value="P:fatty acid metabolic process"/>
    <property type="evidence" value="ECO:0007669"/>
    <property type="project" value="TreeGrafter"/>
</dbReference>
<name>A0A0P6W6Y4_9HYPH</name>
<proteinExistence type="inferred from homology"/>
<dbReference type="PROSITE" id="PS00455">
    <property type="entry name" value="AMP_BINDING"/>
    <property type="match status" value="1"/>
</dbReference>
<dbReference type="AlphaFoldDB" id="A0A0P6W6Y4"/>
<dbReference type="Gene3D" id="3.30.300.30">
    <property type="match status" value="1"/>
</dbReference>
<dbReference type="PANTHER" id="PTHR43201:SF5">
    <property type="entry name" value="MEDIUM-CHAIN ACYL-COA LIGASE ACSF2, MITOCHONDRIAL"/>
    <property type="match status" value="1"/>
</dbReference>
<comment type="catalytic activity">
    <reaction evidence="3">
        <text>3-(methylsulfanyl)propanoate + ATP + CoA = 3-(methylsulfanyl)propanoyl-CoA + AMP + diphosphate</text>
        <dbReference type="Rhea" id="RHEA:43052"/>
        <dbReference type="ChEBI" id="CHEBI:30616"/>
        <dbReference type="ChEBI" id="CHEBI:33019"/>
        <dbReference type="ChEBI" id="CHEBI:49016"/>
        <dbReference type="ChEBI" id="CHEBI:57287"/>
        <dbReference type="ChEBI" id="CHEBI:82815"/>
        <dbReference type="ChEBI" id="CHEBI:456215"/>
        <dbReference type="EC" id="6.2.1.44"/>
    </reaction>
    <physiologicalReaction direction="left-to-right" evidence="3">
        <dbReference type="Rhea" id="RHEA:43053"/>
    </physiologicalReaction>
</comment>
<protein>
    <recommendedName>
        <fullName evidence="5">3-methylmercaptopropionyl-CoA ligase</fullName>
        <ecNumber evidence="4">6.2.1.44</ecNumber>
    </recommendedName>
</protein>